<name>A0A250L0D4_9GAMM</name>
<dbReference type="Pfam" id="PF04319">
    <property type="entry name" value="NifZ"/>
    <property type="match status" value="1"/>
</dbReference>
<protein>
    <submittedName>
        <fullName evidence="3">NifZ protein</fullName>
    </submittedName>
</protein>
<organism evidence="3 4">
    <name type="scientific">Methylocaldum marinum</name>
    <dbReference type="NCBI Taxonomy" id="1432792"/>
    <lineage>
        <taxon>Bacteria</taxon>
        <taxon>Pseudomonadati</taxon>
        <taxon>Pseudomonadota</taxon>
        <taxon>Gammaproteobacteria</taxon>
        <taxon>Methylococcales</taxon>
        <taxon>Methylococcaceae</taxon>
        <taxon>Methylocaldum</taxon>
    </lineage>
</organism>
<dbReference type="InterPro" id="IPR007415">
    <property type="entry name" value="Nitrogenase_MoFe_mat_NifZ"/>
</dbReference>
<dbReference type="OrthoDB" id="9181363at2"/>
<gene>
    <name evidence="3" type="ORF">sS8_5433</name>
</gene>
<evidence type="ECO:0000313" key="3">
    <source>
        <dbReference type="EMBL" id="BBA37350.1"/>
    </source>
</evidence>
<keyword evidence="2" id="KW-0535">Nitrogen fixation</keyword>
<keyword evidence="4" id="KW-1185">Reference proteome</keyword>
<evidence type="ECO:0000256" key="1">
    <source>
        <dbReference type="ARBA" id="ARBA00008027"/>
    </source>
</evidence>
<dbReference type="GO" id="GO:0009399">
    <property type="term" value="P:nitrogen fixation"/>
    <property type="evidence" value="ECO:0007669"/>
    <property type="project" value="InterPro"/>
</dbReference>
<reference evidence="3 4" key="1">
    <citation type="submission" date="2016-12" db="EMBL/GenBank/DDBJ databases">
        <title>Genome sequencing of Methylocaldum marinum.</title>
        <authorList>
            <person name="Takeuchi M."/>
            <person name="Kamagata Y."/>
            <person name="Hiraoka S."/>
            <person name="Oshima K."/>
            <person name="Hattori M."/>
            <person name="Iwasaki W."/>
        </authorList>
    </citation>
    <scope>NUCLEOTIDE SEQUENCE [LARGE SCALE GENOMIC DNA]</scope>
    <source>
        <strain evidence="3 4">S8</strain>
    </source>
</reference>
<dbReference type="EMBL" id="AP017928">
    <property type="protein sequence ID" value="BBA37350.1"/>
    <property type="molecule type" value="Genomic_DNA"/>
</dbReference>
<evidence type="ECO:0000256" key="2">
    <source>
        <dbReference type="ARBA" id="ARBA00023231"/>
    </source>
</evidence>
<dbReference type="RefSeq" id="WP_119632350.1">
    <property type="nucleotide sequence ID" value="NZ_AP017928.1"/>
</dbReference>
<dbReference type="AlphaFoldDB" id="A0A250L0D4"/>
<proteinExistence type="inferred from homology"/>
<dbReference type="KEGG" id="mmai:sS8_5433"/>
<sequence length="89" mass="9936">MIEPRAPIYQWGQRVWTETDLLNDGSYPDREPGALLVAAGSEGEIVQVGYHEEAKIPVYLVEFQNGCVVGCFEEELRAEKAREQVAGIL</sequence>
<dbReference type="Proteomes" id="UP000266313">
    <property type="component" value="Chromosome"/>
</dbReference>
<evidence type="ECO:0000313" key="4">
    <source>
        <dbReference type="Proteomes" id="UP000266313"/>
    </source>
</evidence>
<comment type="similarity">
    <text evidence="1">Belongs to the NifZ family.</text>
</comment>
<accession>A0A250L0D4</accession>